<sequence>MAWLAATGQPKKGQVFGFGSGLDAGRVISSSQDSHGSTIATTPPHSSTLPNDQIREVPPIRDPTIEDHQVERVERDDDEDEDPRCPGFVQTNPHTILGSYLRPVSMYGRPQYVIDLEIFKTTENWWLRLQGVDMGYWPKELFPDLIGGADRVAFGGEVSYFDPGAHTSTQMGSGHFVEEGFKKSSFFKNVQVLDASYAYRNPPHFDQLIEAERCYDVHIGRKMDGP</sequence>
<feature type="domain" description="Neprosin PEP catalytic" evidence="2">
    <location>
        <begin position="1"/>
        <end position="226"/>
    </location>
</feature>
<dbReference type="PANTHER" id="PTHR31589">
    <property type="entry name" value="PROTEIN, PUTATIVE (DUF239)-RELATED-RELATED"/>
    <property type="match status" value="1"/>
</dbReference>
<dbReference type="AlphaFoldDB" id="A0A843X0G1"/>
<dbReference type="InterPro" id="IPR053168">
    <property type="entry name" value="Glutamic_endopeptidase"/>
</dbReference>
<gene>
    <name evidence="3" type="ORF">Taro_047156</name>
</gene>
<dbReference type="OrthoDB" id="635613at2759"/>
<accession>A0A843X0G1</accession>
<feature type="compositionally biased region" description="Basic and acidic residues" evidence="1">
    <location>
        <begin position="53"/>
        <end position="75"/>
    </location>
</feature>
<dbReference type="InterPro" id="IPR004314">
    <property type="entry name" value="Neprosin"/>
</dbReference>
<evidence type="ECO:0000256" key="1">
    <source>
        <dbReference type="SAM" id="MobiDB-lite"/>
    </source>
</evidence>
<proteinExistence type="predicted"/>
<comment type="caution">
    <text evidence="3">The sequence shown here is derived from an EMBL/GenBank/DDBJ whole genome shotgun (WGS) entry which is preliminary data.</text>
</comment>
<protein>
    <recommendedName>
        <fullName evidence="2">Neprosin PEP catalytic domain-containing protein</fullName>
    </recommendedName>
</protein>
<dbReference type="Proteomes" id="UP000652761">
    <property type="component" value="Unassembled WGS sequence"/>
</dbReference>
<dbReference type="Pfam" id="PF03080">
    <property type="entry name" value="Neprosin"/>
    <property type="match status" value="1"/>
</dbReference>
<feature type="compositionally biased region" description="Polar residues" evidence="1">
    <location>
        <begin position="28"/>
        <end position="51"/>
    </location>
</feature>
<feature type="region of interest" description="Disordered" evidence="1">
    <location>
        <begin position="27"/>
        <end position="89"/>
    </location>
</feature>
<keyword evidence="4" id="KW-1185">Reference proteome</keyword>
<reference evidence="3" key="1">
    <citation type="submission" date="2017-07" db="EMBL/GenBank/DDBJ databases">
        <title>Taro Niue Genome Assembly and Annotation.</title>
        <authorList>
            <person name="Atibalentja N."/>
            <person name="Keating K."/>
            <person name="Fields C.J."/>
        </authorList>
    </citation>
    <scope>NUCLEOTIDE SEQUENCE</scope>
    <source>
        <strain evidence="3">Niue_2</strain>
        <tissue evidence="3">Leaf</tissue>
    </source>
</reference>
<dbReference type="PROSITE" id="PS52045">
    <property type="entry name" value="NEPROSIN_PEP_CD"/>
    <property type="match status" value="1"/>
</dbReference>
<dbReference type="PANTHER" id="PTHR31589:SF110">
    <property type="entry name" value="PROTEIN, PUTATIVE (DUF239)-RELATED"/>
    <property type="match status" value="1"/>
</dbReference>
<evidence type="ECO:0000313" key="4">
    <source>
        <dbReference type="Proteomes" id="UP000652761"/>
    </source>
</evidence>
<evidence type="ECO:0000259" key="2">
    <source>
        <dbReference type="PROSITE" id="PS52045"/>
    </source>
</evidence>
<organism evidence="3 4">
    <name type="scientific">Colocasia esculenta</name>
    <name type="common">Wild taro</name>
    <name type="synonym">Arum esculentum</name>
    <dbReference type="NCBI Taxonomy" id="4460"/>
    <lineage>
        <taxon>Eukaryota</taxon>
        <taxon>Viridiplantae</taxon>
        <taxon>Streptophyta</taxon>
        <taxon>Embryophyta</taxon>
        <taxon>Tracheophyta</taxon>
        <taxon>Spermatophyta</taxon>
        <taxon>Magnoliopsida</taxon>
        <taxon>Liliopsida</taxon>
        <taxon>Araceae</taxon>
        <taxon>Aroideae</taxon>
        <taxon>Colocasieae</taxon>
        <taxon>Colocasia</taxon>
    </lineage>
</organism>
<dbReference type="EMBL" id="NMUH01006010">
    <property type="protein sequence ID" value="MQM14226.1"/>
    <property type="molecule type" value="Genomic_DNA"/>
</dbReference>
<name>A0A843X0G1_COLES</name>
<evidence type="ECO:0000313" key="3">
    <source>
        <dbReference type="EMBL" id="MQM14226.1"/>
    </source>
</evidence>